<organism evidence="8 9">
    <name type="scientific">Mixia osmundae (strain CBS 9802 / IAM 14324 / JCM 22182 / KY 12970)</name>
    <dbReference type="NCBI Taxonomy" id="764103"/>
    <lineage>
        <taxon>Eukaryota</taxon>
        <taxon>Fungi</taxon>
        <taxon>Dikarya</taxon>
        <taxon>Basidiomycota</taxon>
        <taxon>Pucciniomycotina</taxon>
        <taxon>Mixiomycetes</taxon>
        <taxon>Mixiales</taxon>
        <taxon>Mixiaceae</taxon>
        <taxon>Mixia</taxon>
    </lineage>
</organism>
<dbReference type="Pfam" id="PF09258">
    <property type="entry name" value="Glyco_transf_64"/>
    <property type="match status" value="2"/>
</dbReference>
<comment type="caution">
    <text evidence="8">The sequence shown here is derived from an EMBL/GenBank/DDBJ whole genome shotgun (WGS) entry which is preliminary data.</text>
</comment>
<dbReference type="Proteomes" id="UP000009131">
    <property type="component" value="Unassembled WGS sequence"/>
</dbReference>
<dbReference type="STRING" id="764103.G7E9Y9"/>
<feature type="compositionally biased region" description="Acidic residues" evidence="5">
    <location>
        <begin position="541"/>
        <end position="559"/>
    </location>
</feature>
<dbReference type="SUPFAM" id="SSF53448">
    <property type="entry name" value="Nucleotide-diphospho-sugar transferases"/>
    <property type="match status" value="1"/>
</dbReference>
<feature type="compositionally biased region" description="Acidic residues" evidence="5">
    <location>
        <begin position="631"/>
        <end position="645"/>
    </location>
</feature>
<gene>
    <name evidence="8" type="primary">Mo06157</name>
    <name evidence="8" type="ORF">E5Q_06157</name>
</gene>
<dbReference type="RefSeq" id="XP_014568689.1">
    <property type="nucleotide sequence ID" value="XM_014713203.1"/>
</dbReference>
<dbReference type="HOGENOM" id="CLU_419823_0_0_1"/>
<evidence type="ECO:0000256" key="1">
    <source>
        <dbReference type="ARBA" id="ARBA00004370"/>
    </source>
</evidence>
<feature type="domain" description="Glycosyl transferase 64" evidence="7">
    <location>
        <begin position="170"/>
        <end position="276"/>
    </location>
</feature>
<feature type="compositionally biased region" description="Acidic residues" evidence="5">
    <location>
        <begin position="486"/>
        <end position="503"/>
    </location>
</feature>
<feature type="transmembrane region" description="Helical" evidence="6">
    <location>
        <begin position="105"/>
        <end position="126"/>
    </location>
</feature>
<accession>G7E9Y9</accession>
<evidence type="ECO:0000259" key="7">
    <source>
        <dbReference type="Pfam" id="PF09258"/>
    </source>
</evidence>
<evidence type="ECO:0000313" key="8">
    <source>
        <dbReference type="EMBL" id="GAA99458.1"/>
    </source>
</evidence>
<keyword evidence="3 6" id="KW-0472">Membrane</keyword>
<feature type="compositionally biased region" description="Basic and acidic residues" evidence="5">
    <location>
        <begin position="564"/>
        <end position="585"/>
    </location>
</feature>
<keyword evidence="6" id="KW-0812">Transmembrane</keyword>
<sequence length="653" mass="73464">MNVFKRTHRTVSSLSPAQEASARDGLTVPRTSTPAAARTVGMRSRLFAPGRTADDDVTYSRASAISIPATPPKRTSYNGYVSGERRPSIRSDTLQGVQTTWTRTLFRTLAVLVIVLFIKLIIDYAVEETHPSPAMRLERLRKISLSEWRGKVKIRRKREVVHDAPQAERYTVVMATYKRPQLLKASLEHLTSGSLPSLAGVLVIWQDTSTPPPAWLTHPSNGTHFGAPVWVRISEHNSMNERFRPDSRIKTRGVFMLDDDIVLRSADIEWAWRVWLAENPLPVHHDGGQHGHQTRLQLEGGDVGKIVGFTPRDYKRRRKAPGSGGKGESLGPGGLVFDVQPTATYSMILSNAGFFHRAYLDLYWEARFVKFRAHVDTVFNCDDILINFLVSNLTHTAPVLVLPKTPLRTIKTDGLWNRDTHFERRSACLEMFRIFMGGLNPLVRSDRSVTRLVVDQARIVTSEELIGDGKRAPAADDDFEIVTDEAYDDSVMMDDSEDEEDPAENPMAEMTESDPTGRQDDATEEEEADQELMQARRDAQIEEEDDEDDEDVQEEDALAESDATLDRENAAAAEHEELHHRDSSTTHRHAHAADGDYVEDTEGLRPRSNHLLVEPDDELLDEETDIHPDEEATDEEDAEADDPIETLDPSRIL</sequence>
<reference evidence="8 9" key="2">
    <citation type="journal article" date="2012" name="Open Biol.">
        <title>Characteristics of nucleosomes and linker DNA regions on the genome of the basidiomycete Mixia osmundae revealed by mono- and dinucleosome mapping.</title>
        <authorList>
            <person name="Nishida H."/>
            <person name="Kondo S."/>
            <person name="Matsumoto T."/>
            <person name="Suzuki Y."/>
            <person name="Yoshikawa H."/>
            <person name="Taylor T.D."/>
            <person name="Sugiyama J."/>
        </authorList>
    </citation>
    <scope>NUCLEOTIDE SEQUENCE [LARGE SCALE GENOMIC DNA]</scope>
    <source>
        <strain evidence="9">CBS 9802 / IAM 14324 / JCM 22182 / KY 12970</strain>
    </source>
</reference>
<evidence type="ECO:0000256" key="3">
    <source>
        <dbReference type="ARBA" id="ARBA00023136"/>
    </source>
</evidence>
<feature type="region of interest" description="Disordered" evidence="5">
    <location>
        <begin position="486"/>
        <end position="653"/>
    </location>
</feature>
<dbReference type="InterPro" id="IPR004263">
    <property type="entry name" value="Exostosin"/>
</dbReference>
<keyword evidence="9" id="KW-1185">Reference proteome</keyword>
<dbReference type="eggNOG" id="KOG2264">
    <property type="taxonomic scope" value="Eukaryota"/>
</dbReference>
<dbReference type="InterPro" id="IPR029044">
    <property type="entry name" value="Nucleotide-diphossugar_trans"/>
</dbReference>
<dbReference type="AlphaFoldDB" id="G7E9Y9"/>
<reference evidence="8 9" key="1">
    <citation type="journal article" date="2011" name="J. Gen. Appl. Microbiol.">
        <title>Draft genome sequencing of the enigmatic basidiomycete Mixia osmundae.</title>
        <authorList>
            <person name="Nishida H."/>
            <person name="Nagatsuka Y."/>
            <person name="Sugiyama J."/>
        </authorList>
    </citation>
    <scope>NUCLEOTIDE SEQUENCE [LARGE SCALE GENOMIC DNA]</scope>
    <source>
        <strain evidence="9">CBS 9802 / IAM 14324 / JCM 22182 / KY 12970</strain>
    </source>
</reference>
<protein>
    <recommendedName>
        <fullName evidence="7">Glycosyl transferase 64 domain-containing protein</fullName>
    </recommendedName>
</protein>
<dbReference type="InParanoid" id="G7E9Y9"/>
<dbReference type="GO" id="GO:0016757">
    <property type="term" value="F:glycosyltransferase activity"/>
    <property type="evidence" value="ECO:0007669"/>
    <property type="project" value="InterPro"/>
</dbReference>
<dbReference type="EMBL" id="BABT02000220">
    <property type="protein sequence ID" value="GAA99458.1"/>
    <property type="molecule type" value="Genomic_DNA"/>
</dbReference>
<keyword evidence="2" id="KW-0808">Transferase</keyword>
<evidence type="ECO:0000256" key="6">
    <source>
        <dbReference type="SAM" id="Phobius"/>
    </source>
</evidence>
<keyword evidence="6" id="KW-1133">Transmembrane helix</keyword>
<keyword evidence="4" id="KW-1015">Disulfide bond</keyword>
<name>G7E9Y9_MIXOS</name>
<evidence type="ECO:0000256" key="2">
    <source>
        <dbReference type="ARBA" id="ARBA00022679"/>
    </source>
</evidence>
<evidence type="ECO:0000256" key="5">
    <source>
        <dbReference type="SAM" id="MobiDB-lite"/>
    </source>
</evidence>
<dbReference type="PANTHER" id="PTHR48261">
    <property type="entry name" value="ACETYLGLUCOSAMINYLTRANSFERASE"/>
    <property type="match status" value="1"/>
</dbReference>
<evidence type="ECO:0000313" key="9">
    <source>
        <dbReference type="Proteomes" id="UP000009131"/>
    </source>
</evidence>
<dbReference type="InterPro" id="IPR015338">
    <property type="entry name" value="GT64_dom"/>
</dbReference>
<feature type="region of interest" description="Disordered" evidence="5">
    <location>
        <begin position="1"/>
        <end position="34"/>
    </location>
</feature>
<dbReference type="OrthoDB" id="1733656at2759"/>
<feature type="domain" description="Glycosyl transferase 64" evidence="7">
    <location>
        <begin position="306"/>
        <end position="448"/>
    </location>
</feature>
<dbReference type="PANTHER" id="PTHR48261:SF2">
    <property type="entry name" value="ACETYLGLUCOSAMINYLTRANSFERASE"/>
    <property type="match status" value="1"/>
</dbReference>
<feature type="compositionally biased region" description="Acidic residues" evidence="5">
    <location>
        <begin position="614"/>
        <end position="624"/>
    </location>
</feature>
<dbReference type="Gene3D" id="3.90.550.10">
    <property type="entry name" value="Spore Coat Polysaccharide Biosynthesis Protein SpsA, Chain A"/>
    <property type="match status" value="1"/>
</dbReference>
<evidence type="ECO:0000256" key="4">
    <source>
        <dbReference type="ARBA" id="ARBA00023157"/>
    </source>
</evidence>
<dbReference type="GO" id="GO:0016020">
    <property type="term" value="C:membrane"/>
    <property type="evidence" value="ECO:0007669"/>
    <property type="project" value="UniProtKB-SubCell"/>
</dbReference>
<comment type="subcellular location">
    <subcellularLocation>
        <location evidence="1">Membrane</location>
    </subcellularLocation>
</comment>
<proteinExistence type="predicted"/>